<dbReference type="Gene3D" id="1.50.40.10">
    <property type="entry name" value="Mitochondrial carrier domain"/>
    <property type="match status" value="2"/>
</dbReference>
<dbReference type="PANTHER" id="PTHR45624:SF12">
    <property type="entry name" value="MITOCHONDRIAL ORNITHINE TRANSPORTER 1"/>
    <property type="match status" value="1"/>
</dbReference>
<evidence type="ECO:0000256" key="2">
    <source>
        <dbReference type="ARBA" id="ARBA00006375"/>
    </source>
</evidence>
<accession>A0A1Y2GMU3</accession>
<keyword evidence="8 9" id="KW-0472">Membrane</keyword>
<keyword evidence="7" id="KW-0496">Mitochondrion</keyword>
<evidence type="ECO:0000256" key="8">
    <source>
        <dbReference type="ARBA" id="ARBA00023136"/>
    </source>
</evidence>
<comment type="similarity">
    <text evidence="2 10">Belongs to the mitochondrial carrier (TC 2.A.29) family.</text>
</comment>
<keyword evidence="12" id="KW-1185">Reference proteome</keyword>
<dbReference type="FunCoup" id="A0A1Y2GMU3">
    <property type="interactions" value="151"/>
</dbReference>
<dbReference type="RefSeq" id="XP_021880604.1">
    <property type="nucleotide sequence ID" value="XM_022021521.1"/>
</dbReference>
<dbReference type="SUPFAM" id="SSF103506">
    <property type="entry name" value="Mitochondrial carrier"/>
    <property type="match status" value="1"/>
</dbReference>
<evidence type="ECO:0000256" key="9">
    <source>
        <dbReference type="PROSITE-ProRule" id="PRU00282"/>
    </source>
</evidence>
<protein>
    <submittedName>
        <fullName evidence="11">Mitochondrial carrier domain-containing protein</fullName>
    </submittedName>
</protein>
<dbReference type="EMBL" id="MCFF01000022">
    <property type="protein sequence ID" value="ORZ13820.1"/>
    <property type="molecule type" value="Genomic_DNA"/>
</dbReference>
<dbReference type="GO" id="GO:1990575">
    <property type="term" value="P:mitochondrial L-ornithine transmembrane transport"/>
    <property type="evidence" value="ECO:0007669"/>
    <property type="project" value="TreeGrafter"/>
</dbReference>
<feature type="non-terminal residue" evidence="11">
    <location>
        <position position="354"/>
    </location>
</feature>
<proteinExistence type="inferred from homology"/>
<dbReference type="GO" id="GO:0000064">
    <property type="term" value="F:L-ornithine transmembrane transporter activity"/>
    <property type="evidence" value="ECO:0007669"/>
    <property type="project" value="TreeGrafter"/>
</dbReference>
<dbReference type="InterPro" id="IPR023395">
    <property type="entry name" value="MCP_dom_sf"/>
</dbReference>
<keyword evidence="3 10" id="KW-0813">Transport</keyword>
<dbReference type="PANTHER" id="PTHR45624">
    <property type="entry name" value="MITOCHONDRIAL BASIC AMINO ACIDS TRANSPORTER-RELATED"/>
    <property type="match status" value="1"/>
</dbReference>
<evidence type="ECO:0000256" key="1">
    <source>
        <dbReference type="ARBA" id="ARBA00004225"/>
    </source>
</evidence>
<evidence type="ECO:0000256" key="6">
    <source>
        <dbReference type="ARBA" id="ARBA00022989"/>
    </source>
</evidence>
<dbReference type="InterPro" id="IPR018108">
    <property type="entry name" value="MCP_transmembrane"/>
</dbReference>
<evidence type="ECO:0000256" key="3">
    <source>
        <dbReference type="ARBA" id="ARBA00022448"/>
    </source>
</evidence>
<gene>
    <name evidence="11" type="ORF">BCR41DRAFT_323585</name>
</gene>
<evidence type="ECO:0000256" key="7">
    <source>
        <dbReference type="ARBA" id="ARBA00023128"/>
    </source>
</evidence>
<evidence type="ECO:0000313" key="12">
    <source>
        <dbReference type="Proteomes" id="UP000193648"/>
    </source>
</evidence>
<keyword evidence="5" id="KW-0677">Repeat</keyword>
<dbReference type="InterPro" id="IPR050567">
    <property type="entry name" value="Mitochondrial_Carrier"/>
</dbReference>
<keyword evidence="6" id="KW-1133">Transmembrane helix</keyword>
<reference evidence="11 12" key="1">
    <citation type="submission" date="2016-07" db="EMBL/GenBank/DDBJ databases">
        <title>Pervasive Adenine N6-methylation of Active Genes in Fungi.</title>
        <authorList>
            <consortium name="DOE Joint Genome Institute"/>
            <person name="Mondo S.J."/>
            <person name="Dannebaum R.O."/>
            <person name="Kuo R.C."/>
            <person name="Labutti K."/>
            <person name="Haridas S."/>
            <person name="Kuo A."/>
            <person name="Salamov A."/>
            <person name="Ahrendt S.R."/>
            <person name="Lipzen A."/>
            <person name="Sullivan W."/>
            <person name="Andreopoulos W.B."/>
            <person name="Clum A."/>
            <person name="Lindquist E."/>
            <person name="Daum C."/>
            <person name="Ramamoorthy G.K."/>
            <person name="Gryganskyi A."/>
            <person name="Culley D."/>
            <person name="Magnuson J.K."/>
            <person name="James T.Y."/>
            <person name="O'Malley M.A."/>
            <person name="Stajich J.E."/>
            <person name="Spatafora J.W."/>
            <person name="Visel A."/>
            <person name="Grigoriev I.V."/>
        </authorList>
    </citation>
    <scope>NUCLEOTIDE SEQUENCE [LARGE SCALE GENOMIC DNA]</scope>
    <source>
        <strain evidence="11 12">NRRL 3116</strain>
    </source>
</reference>
<evidence type="ECO:0000256" key="4">
    <source>
        <dbReference type="ARBA" id="ARBA00022692"/>
    </source>
</evidence>
<dbReference type="Pfam" id="PF00153">
    <property type="entry name" value="Mito_carr"/>
    <property type="match status" value="4"/>
</dbReference>
<sequence>MSNDSMRAVKDCASGTIGGFLQVFVGQPFDTVKVRLQTMPAPMPGQAPLYSGTLDCVKKTLSKEGIRGFYKGTTTPLVGVGACVSIQFVTLEAMKRYYHDLNGPHANGFLSNSQLYLAGAASGITNSVVSGPVEHIRTRLQVQTGSAGASVKAITGATSEKAAAAAAAAAISAGNSSAANQVIKTAAAESAAVVPNATKNALYFTGPVDAVQKIYAQYGLRGLYKGQAVTMVREFQGYGAYFAAYEYLVQRAMRLENKARNELSTIKVVAYGACAGYAMWTTVYPIDVIKSKLQTDGFTSTTRQYSSAFDCARQTMAKEGIAGFFKGFAPCILRAAPANAVTFLGFEMAMRVLR</sequence>
<evidence type="ECO:0000256" key="5">
    <source>
        <dbReference type="ARBA" id="ARBA00022737"/>
    </source>
</evidence>
<comment type="caution">
    <text evidence="11">The sequence shown here is derived from an EMBL/GenBank/DDBJ whole genome shotgun (WGS) entry which is preliminary data.</text>
</comment>
<keyword evidence="4 9" id="KW-0812">Transmembrane</keyword>
<dbReference type="InParanoid" id="A0A1Y2GMU3"/>
<comment type="subcellular location">
    <subcellularLocation>
        <location evidence="1">Mitochondrion membrane</location>
        <topology evidence="1">Multi-pass membrane protein</topology>
    </subcellularLocation>
</comment>
<feature type="repeat" description="Solcar" evidence="9">
    <location>
        <begin position="263"/>
        <end position="352"/>
    </location>
</feature>
<dbReference type="Proteomes" id="UP000193648">
    <property type="component" value="Unassembled WGS sequence"/>
</dbReference>
<evidence type="ECO:0000313" key="11">
    <source>
        <dbReference type="EMBL" id="ORZ13820.1"/>
    </source>
</evidence>
<dbReference type="GO" id="GO:0031966">
    <property type="term" value="C:mitochondrial membrane"/>
    <property type="evidence" value="ECO:0007669"/>
    <property type="project" value="UniProtKB-SubCell"/>
</dbReference>
<organism evidence="11 12">
    <name type="scientific">Lobosporangium transversale</name>
    <dbReference type="NCBI Taxonomy" id="64571"/>
    <lineage>
        <taxon>Eukaryota</taxon>
        <taxon>Fungi</taxon>
        <taxon>Fungi incertae sedis</taxon>
        <taxon>Mucoromycota</taxon>
        <taxon>Mortierellomycotina</taxon>
        <taxon>Mortierellomycetes</taxon>
        <taxon>Mortierellales</taxon>
        <taxon>Mortierellaceae</taxon>
        <taxon>Lobosporangium</taxon>
    </lineage>
</organism>
<feature type="repeat" description="Solcar" evidence="9">
    <location>
        <begin position="6"/>
        <end position="97"/>
    </location>
</feature>
<dbReference type="STRING" id="64571.A0A1Y2GMU3"/>
<name>A0A1Y2GMU3_9FUNG</name>
<dbReference type="OrthoDB" id="409586at2759"/>
<evidence type="ECO:0000256" key="10">
    <source>
        <dbReference type="RuleBase" id="RU000488"/>
    </source>
</evidence>
<feature type="repeat" description="Solcar" evidence="9">
    <location>
        <begin position="110"/>
        <end position="251"/>
    </location>
</feature>
<dbReference type="AlphaFoldDB" id="A0A1Y2GMU3"/>
<dbReference type="GeneID" id="33563365"/>
<dbReference type="PROSITE" id="PS50920">
    <property type="entry name" value="SOLCAR"/>
    <property type="match status" value="3"/>
</dbReference>